<dbReference type="InterPro" id="IPR001752">
    <property type="entry name" value="Kinesin_motor_dom"/>
</dbReference>
<dbReference type="InterPro" id="IPR027640">
    <property type="entry name" value="Kinesin-like_fam"/>
</dbReference>
<evidence type="ECO:0000256" key="3">
    <source>
        <dbReference type="ARBA" id="ARBA00023054"/>
    </source>
</evidence>
<dbReference type="GO" id="GO:0008017">
    <property type="term" value="F:microtubule binding"/>
    <property type="evidence" value="ECO:0007669"/>
    <property type="project" value="InterPro"/>
</dbReference>
<evidence type="ECO:0000256" key="4">
    <source>
        <dbReference type="ARBA" id="ARBA00023175"/>
    </source>
</evidence>
<keyword evidence="6" id="KW-0493">Microtubule</keyword>
<dbReference type="EMBL" id="ML014202">
    <property type="protein sequence ID" value="RKP00714.1"/>
    <property type="molecule type" value="Genomic_DNA"/>
</dbReference>
<dbReference type="GO" id="GO:0007018">
    <property type="term" value="P:microtubule-based movement"/>
    <property type="evidence" value="ECO:0007669"/>
    <property type="project" value="InterPro"/>
</dbReference>
<keyword evidence="9" id="KW-1185">Reference proteome</keyword>
<organism evidence="8 9">
    <name type="scientific">Caulochytrium protostelioides</name>
    <dbReference type="NCBI Taxonomy" id="1555241"/>
    <lineage>
        <taxon>Eukaryota</taxon>
        <taxon>Fungi</taxon>
        <taxon>Fungi incertae sedis</taxon>
        <taxon>Chytridiomycota</taxon>
        <taxon>Chytridiomycota incertae sedis</taxon>
        <taxon>Chytridiomycetes</taxon>
        <taxon>Caulochytriales</taxon>
        <taxon>Caulochytriaceae</taxon>
        <taxon>Caulochytrium</taxon>
    </lineage>
</organism>
<dbReference type="GO" id="GO:0005874">
    <property type="term" value="C:microtubule"/>
    <property type="evidence" value="ECO:0007669"/>
    <property type="project" value="UniProtKB-KW"/>
</dbReference>
<keyword evidence="2 5" id="KW-0067">ATP-binding</keyword>
<evidence type="ECO:0000313" key="9">
    <source>
        <dbReference type="Proteomes" id="UP000274922"/>
    </source>
</evidence>
<evidence type="ECO:0000256" key="6">
    <source>
        <dbReference type="RuleBase" id="RU000394"/>
    </source>
</evidence>
<dbReference type="PROSITE" id="PS00411">
    <property type="entry name" value="KINESIN_MOTOR_1"/>
    <property type="match status" value="1"/>
</dbReference>
<feature type="binding site" evidence="5">
    <location>
        <begin position="25"/>
        <end position="32"/>
    </location>
    <ligand>
        <name>ATP</name>
        <dbReference type="ChEBI" id="CHEBI:30616"/>
    </ligand>
</feature>
<dbReference type="Gene3D" id="3.40.850.10">
    <property type="entry name" value="Kinesin motor domain"/>
    <property type="match status" value="1"/>
</dbReference>
<feature type="domain" description="Kinesin motor" evidence="7">
    <location>
        <begin position="1"/>
        <end position="269"/>
    </location>
</feature>
<accession>A0A4P9X6B1</accession>
<dbReference type="SMART" id="SM00129">
    <property type="entry name" value="KISc"/>
    <property type="match status" value="1"/>
</dbReference>
<dbReference type="GO" id="GO:0005524">
    <property type="term" value="F:ATP binding"/>
    <property type="evidence" value="ECO:0007669"/>
    <property type="project" value="UniProtKB-UniRule"/>
</dbReference>
<dbReference type="SUPFAM" id="SSF52540">
    <property type="entry name" value="P-loop containing nucleoside triphosphate hydrolases"/>
    <property type="match status" value="1"/>
</dbReference>
<evidence type="ECO:0000313" key="8">
    <source>
        <dbReference type="EMBL" id="RKP00714.1"/>
    </source>
</evidence>
<evidence type="ECO:0000259" key="7">
    <source>
        <dbReference type="PROSITE" id="PS50067"/>
    </source>
</evidence>
<protein>
    <recommendedName>
        <fullName evidence="6">Kinesin-like protein</fullName>
    </recommendedName>
</protein>
<keyword evidence="4 5" id="KW-0505">Motor protein</keyword>
<dbReference type="InterPro" id="IPR019821">
    <property type="entry name" value="Kinesin_motor_CS"/>
</dbReference>
<evidence type="ECO:0000256" key="5">
    <source>
        <dbReference type="PROSITE-ProRule" id="PRU00283"/>
    </source>
</evidence>
<dbReference type="Proteomes" id="UP000274922">
    <property type="component" value="Unassembled WGS sequence"/>
</dbReference>
<dbReference type="OrthoDB" id="3176171at2759"/>
<dbReference type="PRINTS" id="PR00380">
    <property type="entry name" value="KINESINHEAVY"/>
</dbReference>
<dbReference type="GO" id="GO:0003777">
    <property type="term" value="F:microtubule motor activity"/>
    <property type="evidence" value="ECO:0007669"/>
    <property type="project" value="InterPro"/>
</dbReference>
<dbReference type="GO" id="GO:0000278">
    <property type="term" value="P:mitotic cell cycle"/>
    <property type="evidence" value="ECO:0007669"/>
    <property type="project" value="TreeGrafter"/>
</dbReference>
<keyword evidence="1 5" id="KW-0547">Nucleotide-binding</keyword>
<evidence type="ECO:0000256" key="2">
    <source>
        <dbReference type="ARBA" id="ARBA00022840"/>
    </source>
</evidence>
<evidence type="ECO:0000256" key="1">
    <source>
        <dbReference type="ARBA" id="ARBA00022741"/>
    </source>
</evidence>
<dbReference type="InterPro" id="IPR027417">
    <property type="entry name" value="P-loop_NTPase"/>
</dbReference>
<dbReference type="PROSITE" id="PS50067">
    <property type="entry name" value="KINESIN_MOTOR_2"/>
    <property type="match status" value="1"/>
</dbReference>
<dbReference type="FunFam" id="3.40.850.10:FF:000177">
    <property type="entry name" value="Kinesin-like protein"/>
    <property type="match status" value="1"/>
</dbReference>
<dbReference type="PANTHER" id="PTHR47968:SF75">
    <property type="entry name" value="CENTROMERE-ASSOCIATED PROTEIN E"/>
    <property type="match status" value="1"/>
</dbReference>
<name>A0A4P9X6B1_9FUNG</name>
<feature type="non-terminal residue" evidence="8">
    <location>
        <position position="299"/>
    </location>
</feature>
<keyword evidence="3" id="KW-0175">Coiled coil</keyword>
<dbReference type="Pfam" id="PF00225">
    <property type="entry name" value="Kinesin"/>
    <property type="match status" value="1"/>
</dbReference>
<dbReference type="InterPro" id="IPR036961">
    <property type="entry name" value="Kinesin_motor_dom_sf"/>
</dbReference>
<gene>
    <name evidence="8" type="ORF">CXG81DRAFT_7471</name>
</gene>
<reference evidence="9" key="1">
    <citation type="journal article" date="2018" name="Nat. Microbiol.">
        <title>Leveraging single-cell genomics to expand the fungal tree of life.</title>
        <authorList>
            <person name="Ahrendt S.R."/>
            <person name="Quandt C.A."/>
            <person name="Ciobanu D."/>
            <person name="Clum A."/>
            <person name="Salamov A."/>
            <person name="Andreopoulos B."/>
            <person name="Cheng J.F."/>
            <person name="Woyke T."/>
            <person name="Pelin A."/>
            <person name="Henrissat B."/>
            <person name="Reynolds N.K."/>
            <person name="Benny G.L."/>
            <person name="Smith M.E."/>
            <person name="James T.Y."/>
            <person name="Grigoriev I.V."/>
        </authorList>
    </citation>
    <scope>NUCLEOTIDE SEQUENCE [LARGE SCALE GENOMIC DNA]</scope>
    <source>
        <strain evidence="9">ATCC 52028</strain>
    </source>
</reference>
<proteinExistence type="inferred from homology"/>
<sequence>VYNEVGRDIIQSSTDGINGTIFCYGQTGSGKTYTMSGTHEEPGVIVLSIKQLFETVGRRSDREFLLRMSYIEIYNEVIKDLLNPSNRNLKIHETPDRDIFVGNLTEKVVTCGRDVAELIMTGESNRHVGQTNMNEHSSRSHTIIRVVIESRERGAQRQGVGAVKVSRLNLVDLAGSERVSTAGTDGARLREGSHINKSLLTLGTVISKLSEGVGENTHIPYRDSKLTRILQPSLGGNAQTAVICTITLASFQIEETISTLKFAARARTICNKPEVNEVVSDETLLRRYRKEITHLKRQL</sequence>
<comment type="similarity">
    <text evidence="5 6">Belongs to the TRAFAC class myosin-kinesin ATPase superfamily. Kinesin family.</text>
</comment>
<dbReference type="AlphaFoldDB" id="A0A4P9X6B1"/>
<dbReference type="PANTHER" id="PTHR47968">
    <property type="entry name" value="CENTROMERE PROTEIN E"/>
    <property type="match status" value="1"/>
</dbReference>
<feature type="non-terminal residue" evidence="8">
    <location>
        <position position="1"/>
    </location>
</feature>
<dbReference type="STRING" id="1555241.A0A4P9X6B1"/>